<dbReference type="Proteomes" id="UP000702544">
    <property type="component" value="Unassembled WGS sequence"/>
</dbReference>
<evidence type="ECO:0000256" key="5">
    <source>
        <dbReference type="ARBA" id="ARBA00022777"/>
    </source>
</evidence>
<dbReference type="Gene3D" id="3.30.200.20">
    <property type="entry name" value="Phosphorylase Kinase, domain 1"/>
    <property type="match status" value="1"/>
</dbReference>
<reference evidence="10 11" key="1">
    <citation type="submission" date="2020-01" db="EMBL/GenBank/DDBJ databases">
        <title>Genomes assembled from Gulf of Kutch pelagic sediment metagenomes.</title>
        <authorList>
            <person name="Chandrashekar M."/>
            <person name="Mahajan M.S."/>
            <person name="Dave K.J."/>
            <person name="Vatsa P."/>
            <person name="Nathani N.M."/>
        </authorList>
    </citation>
    <scope>NUCLEOTIDE SEQUENCE [LARGE SCALE GENOMIC DNA]</scope>
    <source>
        <strain evidence="10">KS3-K002</strain>
    </source>
</reference>
<dbReference type="SUPFAM" id="SSF53474">
    <property type="entry name" value="alpha/beta-Hydrolases"/>
    <property type="match status" value="1"/>
</dbReference>
<keyword evidence="8" id="KW-1133">Transmembrane helix</keyword>
<evidence type="ECO:0000259" key="9">
    <source>
        <dbReference type="PROSITE" id="PS50011"/>
    </source>
</evidence>
<feature type="binding site" evidence="7">
    <location>
        <position position="339"/>
    </location>
    <ligand>
        <name>ATP</name>
        <dbReference type="ChEBI" id="CHEBI:30616"/>
    </ligand>
</feature>
<dbReference type="PRINTS" id="PR00111">
    <property type="entry name" value="ABHYDROLASE"/>
</dbReference>
<dbReference type="GO" id="GO:0016787">
    <property type="term" value="F:hydrolase activity"/>
    <property type="evidence" value="ECO:0007669"/>
    <property type="project" value="UniProtKB-KW"/>
</dbReference>
<dbReference type="Gene3D" id="3.40.50.1820">
    <property type="entry name" value="alpha/beta hydrolase"/>
    <property type="match status" value="1"/>
</dbReference>
<keyword evidence="5" id="KW-0418">Kinase</keyword>
<keyword evidence="10" id="KW-0378">Hydrolase</keyword>
<comment type="caution">
    <text evidence="10">The sequence shown here is derived from an EMBL/GenBank/DDBJ whole genome shotgun (WGS) entry which is preliminary data.</text>
</comment>
<dbReference type="PROSITE" id="PS50011">
    <property type="entry name" value="PROTEIN_KINASE_DOM"/>
    <property type="match status" value="1"/>
</dbReference>
<evidence type="ECO:0000256" key="2">
    <source>
        <dbReference type="ARBA" id="ARBA00022527"/>
    </source>
</evidence>
<evidence type="ECO:0000256" key="6">
    <source>
        <dbReference type="ARBA" id="ARBA00022840"/>
    </source>
</evidence>
<dbReference type="EC" id="2.7.11.1" evidence="1"/>
<dbReference type="InterPro" id="IPR017441">
    <property type="entry name" value="Protein_kinase_ATP_BS"/>
</dbReference>
<evidence type="ECO:0000256" key="8">
    <source>
        <dbReference type="SAM" id="Phobius"/>
    </source>
</evidence>
<dbReference type="FunFam" id="1.10.510.10:FF:000021">
    <property type="entry name" value="Serine/threonine protein kinase"/>
    <property type="match status" value="1"/>
</dbReference>
<proteinExistence type="predicted"/>
<dbReference type="AlphaFoldDB" id="A0AAE4ZB57"/>
<evidence type="ECO:0000256" key="1">
    <source>
        <dbReference type="ARBA" id="ARBA00012513"/>
    </source>
</evidence>
<dbReference type="SMART" id="SM00220">
    <property type="entry name" value="S_TKc"/>
    <property type="match status" value="1"/>
</dbReference>
<dbReference type="PANTHER" id="PTHR43289">
    <property type="entry name" value="MITOGEN-ACTIVATED PROTEIN KINASE KINASE KINASE 20-RELATED"/>
    <property type="match status" value="1"/>
</dbReference>
<dbReference type="SUPFAM" id="SSF56112">
    <property type="entry name" value="Protein kinase-like (PK-like)"/>
    <property type="match status" value="1"/>
</dbReference>
<dbReference type="EMBL" id="JAACAK010000083">
    <property type="protein sequence ID" value="NIR75606.1"/>
    <property type="molecule type" value="Genomic_DNA"/>
</dbReference>
<keyword evidence="2" id="KW-0723">Serine/threonine-protein kinase</keyword>
<name>A0AAE4ZB57_9BACT</name>
<keyword evidence="4 7" id="KW-0547">Nucleotide-binding</keyword>
<dbReference type="Pfam" id="PF00069">
    <property type="entry name" value="Pkinase"/>
    <property type="match status" value="1"/>
</dbReference>
<keyword evidence="6 7" id="KW-0067">ATP-binding</keyword>
<dbReference type="GO" id="GO:0004674">
    <property type="term" value="F:protein serine/threonine kinase activity"/>
    <property type="evidence" value="ECO:0007669"/>
    <property type="project" value="UniProtKB-KW"/>
</dbReference>
<keyword evidence="3" id="KW-0808">Transferase</keyword>
<feature type="domain" description="Protein kinase" evidence="9">
    <location>
        <begin position="310"/>
        <end position="568"/>
    </location>
</feature>
<dbReference type="InterPro" id="IPR011009">
    <property type="entry name" value="Kinase-like_dom_sf"/>
</dbReference>
<dbReference type="PANTHER" id="PTHR43289:SF6">
    <property type="entry name" value="SERINE_THREONINE-PROTEIN KINASE NEKL-3"/>
    <property type="match status" value="1"/>
</dbReference>
<evidence type="ECO:0000256" key="3">
    <source>
        <dbReference type="ARBA" id="ARBA00022679"/>
    </source>
</evidence>
<dbReference type="PROSITE" id="PS00107">
    <property type="entry name" value="PROTEIN_KINASE_ATP"/>
    <property type="match status" value="1"/>
</dbReference>
<evidence type="ECO:0000256" key="7">
    <source>
        <dbReference type="PROSITE-ProRule" id="PRU10141"/>
    </source>
</evidence>
<accession>A0AAE4ZB57</accession>
<evidence type="ECO:0000256" key="4">
    <source>
        <dbReference type="ARBA" id="ARBA00022741"/>
    </source>
</evidence>
<dbReference type="Pfam" id="PF00561">
    <property type="entry name" value="Abhydrolase_1"/>
    <property type="match status" value="1"/>
</dbReference>
<dbReference type="InterPro" id="IPR000073">
    <property type="entry name" value="AB_hydrolase_1"/>
</dbReference>
<feature type="transmembrane region" description="Helical" evidence="8">
    <location>
        <begin position="585"/>
        <end position="606"/>
    </location>
</feature>
<gene>
    <name evidence="10" type="ORF">GWO12_10935</name>
</gene>
<dbReference type="InterPro" id="IPR008271">
    <property type="entry name" value="Ser/Thr_kinase_AS"/>
</dbReference>
<dbReference type="Gene3D" id="1.10.510.10">
    <property type="entry name" value="Transferase(Phosphotransferase) domain 1"/>
    <property type="match status" value="1"/>
</dbReference>
<dbReference type="CDD" id="cd14014">
    <property type="entry name" value="STKc_PknB_like"/>
    <property type="match status" value="1"/>
</dbReference>
<keyword evidence="8" id="KW-0472">Membrane</keyword>
<dbReference type="GO" id="GO:0005524">
    <property type="term" value="F:ATP binding"/>
    <property type="evidence" value="ECO:0007669"/>
    <property type="project" value="UniProtKB-UniRule"/>
</dbReference>
<evidence type="ECO:0000313" key="10">
    <source>
        <dbReference type="EMBL" id="NIR75606.1"/>
    </source>
</evidence>
<dbReference type="PROSITE" id="PS00108">
    <property type="entry name" value="PROTEIN_KINASE_ST"/>
    <property type="match status" value="1"/>
</dbReference>
<dbReference type="InterPro" id="IPR029058">
    <property type="entry name" value="AB_hydrolase_fold"/>
</dbReference>
<sequence>MDQEIRFCTTRDGVRIAYATMGDGPPLVKAAHWLSHLEYDLRTPVWRGWLRELSRDHTYVRYDERGCGLSDWDVENFSFDAWVDDLEAVVDAAGLERFPLLGLSQGGPVAIAYAVRHPERVSHLVLYGTYARGWAHRNAPPEYLAEQEALITLTRQGWGRDDPSYRQVFTNQFIPEATSEQAHLFNELQRVSTSPENAARFIREFGNIDVKELVPQVTAPTVVMHVRGDARIPFDEGRWLATRIPDARFVPLDGANHILLEHEPAFRQFMTELRRFLGVAPRPAAAATTRGTGTTGDPHELIHNALSDRYLLEDEVGRGGMSTVFSARDAKHDRRVAIKVINPELTRGEGSKRFEREIAITSKLQHPHIVPLIDSGAVGDLLYYITPYVPGASLEERLKQEGPLTVDESLRIARDVAEALDYAHRAGVVHRDIKPGNILISDGQAVITDFGIARAVQGSAEGALTPTGTVVGTLLYMSPEQLGERREIDGRSDIYSLGCVLYQMLAGRPPYVGEAQEVIRQVLFGRPPSLREIRTDVPAEVEAAVGKAMAKDPDGRFDSAADFAEALEARRVPAAGAAGWRRSSVVAPAAAAVVVVAAGLLLASLCGG</sequence>
<protein>
    <recommendedName>
        <fullName evidence="1">non-specific serine/threonine protein kinase</fullName>
        <ecNumber evidence="1">2.7.11.1</ecNumber>
    </recommendedName>
</protein>
<organism evidence="10 11">
    <name type="scientific">Candidatus Kutchimonas denitrificans</name>
    <dbReference type="NCBI Taxonomy" id="3056748"/>
    <lineage>
        <taxon>Bacteria</taxon>
        <taxon>Pseudomonadati</taxon>
        <taxon>Gemmatimonadota</taxon>
        <taxon>Gemmatimonadia</taxon>
        <taxon>Candidatus Palauibacterales</taxon>
        <taxon>Candidatus Palauibacteraceae</taxon>
        <taxon>Candidatus Kutchimonas</taxon>
    </lineage>
</organism>
<evidence type="ECO:0000313" key="11">
    <source>
        <dbReference type="Proteomes" id="UP000702544"/>
    </source>
</evidence>
<dbReference type="InterPro" id="IPR000719">
    <property type="entry name" value="Prot_kinase_dom"/>
</dbReference>
<keyword evidence="8" id="KW-0812">Transmembrane</keyword>